<evidence type="ECO:0000256" key="2">
    <source>
        <dbReference type="ARBA" id="ARBA00022801"/>
    </source>
</evidence>
<keyword evidence="4" id="KW-0067">ATP-binding</keyword>
<dbReference type="GO" id="GO:0005524">
    <property type="term" value="F:ATP binding"/>
    <property type="evidence" value="ECO:0007669"/>
    <property type="project" value="UniProtKB-KW"/>
</dbReference>
<dbReference type="Proteomes" id="UP000046393">
    <property type="component" value="Unplaced"/>
</dbReference>
<dbReference type="SUPFAM" id="SSF52540">
    <property type="entry name" value="P-loop containing nucleoside triphosphate hydrolases"/>
    <property type="match status" value="1"/>
</dbReference>
<dbReference type="CDD" id="cd18787">
    <property type="entry name" value="SF2_C_DEAD"/>
    <property type="match status" value="1"/>
</dbReference>
<keyword evidence="2" id="KW-0378">Hydrolase</keyword>
<keyword evidence="6" id="KW-1185">Reference proteome</keyword>
<sequence length="94" mass="10555">MALSLRQEAIESFFQKEYSVIVATDVLASGIDFEGVNLVINYDLPKLEHWTTYVHRLGRTARLGNNGVAVTFYKRENDFNMAPLLCQASLAKCA</sequence>
<dbReference type="GO" id="GO:0005829">
    <property type="term" value="C:cytosol"/>
    <property type="evidence" value="ECO:0007669"/>
    <property type="project" value="TreeGrafter"/>
</dbReference>
<organism evidence="6 7">
    <name type="scientific">Syphacia muris</name>
    <dbReference type="NCBI Taxonomy" id="451379"/>
    <lineage>
        <taxon>Eukaryota</taxon>
        <taxon>Metazoa</taxon>
        <taxon>Ecdysozoa</taxon>
        <taxon>Nematoda</taxon>
        <taxon>Chromadorea</taxon>
        <taxon>Rhabditida</taxon>
        <taxon>Spirurina</taxon>
        <taxon>Oxyuridomorpha</taxon>
        <taxon>Oxyuroidea</taxon>
        <taxon>Oxyuridae</taxon>
        <taxon>Syphacia</taxon>
    </lineage>
</organism>
<evidence type="ECO:0000256" key="1">
    <source>
        <dbReference type="ARBA" id="ARBA00022741"/>
    </source>
</evidence>
<dbReference type="GO" id="GO:0016787">
    <property type="term" value="F:hydrolase activity"/>
    <property type="evidence" value="ECO:0007669"/>
    <property type="project" value="UniProtKB-KW"/>
</dbReference>
<dbReference type="Pfam" id="PF00271">
    <property type="entry name" value="Helicase_C"/>
    <property type="match status" value="1"/>
</dbReference>
<dbReference type="PANTHER" id="PTHR47959">
    <property type="entry name" value="ATP-DEPENDENT RNA HELICASE RHLE-RELATED"/>
    <property type="match status" value="1"/>
</dbReference>
<dbReference type="InterPro" id="IPR001650">
    <property type="entry name" value="Helicase_C-like"/>
</dbReference>
<evidence type="ECO:0000313" key="7">
    <source>
        <dbReference type="WBParaSite" id="SMUV_0000267001-mRNA-1"/>
    </source>
</evidence>
<dbReference type="WBParaSite" id="SMUV_0000267001-mRNA-1">
    <property type="protein sequence ID" value="SMUV_0000267001-mRNA-1"/>
    <property type="gene ID" value="SMUV_0000267001"/>
</dbReference>
<dbReference type="AlphaFoldDB" id="A0A0N5AEK7"/>
<evidence type="ECO:0000313" key="6">
    <source>
        <dbReference type="Proteomes" id="UP000046393"/>
    </source>
</evidence>
<accession>A0A0N5AEK7</accession>
<dbReference type="PANTHER" id="PTHR47959:SF1">
    <property type="entry name" value="ATP-DEPENDENT RNA HELICASE DBPA"/>
    <property type="match status" value="1"/>
</dbReference>
<evidence type="ECO:0000256" key="3">
    <source>
        <dbReference type="ARBA" id="ARBA00022806"/>
    </source>
</evidence>
<proteinExistence type="predicted"/>
<keyword evidence="3" id="KW-0347">Helicase</keyword>
<reference evidence="7" key="1">
    <citation type="submission" date="2017-02" db="UniProtKB">
        <authorList>
            <consortium name="WormBaseParasite"/>
        </authorList>
    </citation>
    <scope>IDENTIFICATION</scope>
</reference>
<dbReference type="InterPro" id="IPR050079">
    <property type="entry name" value="DEAD_box_RNA_helicase"/>
</dbReference>
<dbReference type="InterPro" id="IPR027417">
    <property type="entry name" value="P-loop_NTPase"/>
</dbReference>
<evidence type="ECO:0000256" key="4">
    <source>
        <dbReference type="ARBA" id="ARBA00022840"/>
    </source>
</evidence>
<name>A0A0N5AEK7_9BILA</name>
<protein>
    <submittedName>
        <fullName evidence="7">Helicase C-terminal domain-containing protein</fullName>
    </submittedName>
</protein>
<evidence type="ECO:0000259" key="5">
    <source>
        <dbReference type="PROSITE" id="PS51194"/>
    </source>
</evidence>
<dbReference type="STRING" id="451379.A0A0N5AEK7"/>
<keyword evidence="1" id="KW-0547">Nucleotide-binding</keyword>
<dbReference type="Gene3D" id="3.40.50.300">
    <property type="entry name" value="P-loop containing nucleotide triphosphate hydrolases"/>
    <property type="match status" value="1"/>
</dbReference>
<feature type="domain" description="Helicase C-terminal" evidence="5">
    <location>
        <begin position="1"/>
        <end position="94"/>
    </location>
</feature>
<dbReference type="SMART" id="SM00490">
    <property type="entry name" value="HELICc"/>
    <property type="match status" value="1"/>
</dbReference>
<dbReference type="GO" id="GO:0003724">
    <property type="term" value="F:RNA helicase activity"/>
    <property type="evidence" value="ECO:0007669"/>
    <property type="project" value="TreeGrafter"/>
</dbReference>
<dbReference type="PROSITE" id="PS51194">
    <property type="entry name" value="HELICASE_CTER"/>
    <property type="match status" value="1"/>
</dbReference>